<proteinExistence type="inferred from homology"/>
<dbReference type="PANTHER" id="PTHR46696">
    <property type="entry name" value="P450, PUTATIVE (EUROFUNG)-RELATED"/>
    <property type="match status" value="1"/>
</dbReference>
<evidence type="ECO:0000313" key="3">
    <source>
        <dbReference type="Proteomes" id="UP000566324"/>
    </source>
</evidence>
<accession>A0A7W7B0Z2</accession>
<dbReference type="InterPro" id="IPR001128">
    <property type="entry name" value="Cyt_P450"/>
</dbReference>
<dbReference type="GO" id="GO:0004497">
    <property type="term" value="F:monooxygenase activity"/>
    <property type="evidence" value="ECO:0007669"/>
    <property type="project" value="InterPro"/>
</dbReference>
<comment type="similarity">
    <text evidence="1">Belongs to the cytochrome P450 family.</text>
</comment>
<dbReference type="PANTHER" id="PTHR46696:SF6">
    <property type="entry name" value="P450, PUTATIVE (EUROFUNG)-RELATED"/>
    <property type="match status" value="1"/>
</dbReference>
<dbReference type="GO" id="GO:0016705">
    <property type="term" value="F:oxidoreductase activity, acting on paired donors, with incorporation or reduction of molecular oxygen"/>
    <property type="evidence" value="ECO:0007669"/>
    <property type="project" value="InterPro"/>
</dbReference>
<dbReference type="EMBL" id="JACHNZ010000015">
    <property type="protein sequence ID" value="MBB4632007.1"/>
    <property type="molecule type" value="Genomic_DNA"/>
</dbReference>
<dbReference type="Gene3D" id="1.10.630.10">
    <property type="entry name" value="Cytochrome P450"/>
    <property type="match status" value="1"/>
</dbReference>
<dbReference type="Pfam" id="PF00067">
    <property type="entry name" value="p450"/>
    <property type="match status" value="1"/>
</dbReference>
<evidence type="ECO:0000256" key="1">
    <source>
        <dbReference type="ARBA" id="ARBA00010617"/>
    </source>
</evidence>
<dbReference type="GO" id="GO:0020037">
    <property type="term" value="F:heme binding"/>
    <property type="evidence" value="ECO:0007669"/>
    <property type="project" value="InterPro"/>
</dbReference>
<dbReference type="InterPro" id="IPR036396">
    <property type="entry name" value="Cyt_P450_sf"/>
</dbReference>
<dbReference type="RefSeq" id="WP_184067734.1">
    <property type="nucleotide sequence ID" value="NZ_JACHNZ010000015.1"/>
</dbReference>
<sequence>MEAHALVGASAVPAHVPSELFWDHDIDVFAAQGDDPFLVAGRLHDGPDIMWARGAFVGQPAWLLTRFDHINEVFMDARRFSSAEFSTVAGLLAVDWRLNPLEIDPPHHFAYRQVLQPWFTPKAINKLEDMVRSIARELIAEFENSGRCEFVEQFASLFPSYVFLELMGMPRSRLPEFLQWEHKFTRGDTVEVKIAAARNIMHYLEGYAEERRAAPGDDLVSAIVTAKIGDRLLTHGEVMGMCMVLYLGGLDTVMSSLGWYFRHLASDQELQRRLREDPSLIPAAVDELLRAFGVTGTMRVVTEDLDFHGVAMKKGDWVTIPTYLAGRDPKKYPDPHVIDIGRKTRNLTLATGVHNCLGIHLAKREIKVVLEEWLPRFLNIRVPDGEKVEWHTGAVWGVDRLPLTWDK</sequence>
<protein>
    <submittedName>
        <fullName evidence="2">Cytochrome P450</fullName>
    </submittedName>
</protein>
<dbReference type="AlphaFoldDB" id="A0A7W7B0Z2"/>
<organism evidence="2 3">
    <name type="scientific">Sphingosinicella soli</name>
    <dbReference type="NCBI Taxonomy" id="333708"/>
    <lineage>
        <taxon>Bacteria</taxon>
        <taxon>Pseudomonadati</taxon>
        <taxon>Pseudomonadota</taxon>
        <taxon>Alphaproteobacteria</taxon>
        <taxon>Sphingomonadales</taxon>
        <taxon>Sphingosinicellaceae</taxon>
        <taxon>Sphingosinicella</taxon>
    </lineage>
</organism>
<evidence type="ECO:0000313" key="2">
    <source>
        <dbReference type="EMBL" id="MBB4632007.1"/>
    </source>
</evidence>
<dbReference type="PRINTS" id="PR00359">
    <property type="entry name" value="BP450"/>
</dbReference>
<dbReference type="SUPFAM" id="SSF48264">
    <property type="entry name" value="Cytochrome P450"/>
    <property type="match status" value="1"/>
</dbReference>
<name>A0A7W7B0Z2_9SPHN</name>
<reference evidence="2 3" key="1">
    <citation type="submission" date="2020-08" db="EMBL/GenBank/DDBJ databases">
        <title>Genomic Encyclopedia of Type Strains, Phase IV (KMG-IV): sequencing the most valuable type-strain genomes for metagenomic binning, comparative biology and taxonomic classification.</title>
        <authorList>
            <person name="Goeker M."/>
        </authorList>
    </citation>
    <scope>NUCLEOTIDE SEQUENCE [LARGE SCALE GENOMIC DNA]</scope>
    <source>
        <strain evidence="2 3">DSM 17328</strain>
    </source>
</reference>
<keyword evidence="3" id="KW-1185">Reference proteome</keyword>
<dbReference type="GO" id="GO:0005506">
    <property type="term" value="F:iron ion binding"/>
    <property type="evidence" value="ECO:0007669"/>
    <property type="project" value="InterPro"/>
</dbReference>
<comment type="caution">
    <text evidence="2">The sequence shown here is derived from an EMBL/GenBank/DDBJ whole genome shotgun (WGS) entry which is preliminary data.</text>
</comment>
<gene>
    <name evidence="2" type="ORF">GGQ98_001624</name>
</gene>
<dbReference type="Proteomes" id="UP000566324">
    <property type="component" value="Unassembled WGS sequence"/>
</dbReference>
<dbReference type="CDD" id="cd11035">
    <property type="entry name" value="P450cam-like"/>
    <property type="match status" value="1"/>
</dbReference>
<dbReference type="InterPro" id="IPR002397">
    <property type="entry name" value="Cyt_P450_B"/>
</dbReference>